<organism evidence="2 3">
    <name type="scientific">Daucus carota subsp. sativus</name>
    <name type="common">Carrot</name>
    <dbReference type="NCBI Taxonomy" id="79200"/>
    <lineage>
        <taxon>Eukaryota</taxon>
        <taxon>Viridiplantae</taxon>
        <taxon>Streptophyta</taxon>
        <taxon>Embryophyta</taxon>
        <taxon>Tracheophyta</taxon>
        <taxon>Spermatophyta</taxon>
        <taxon>Magnoliopsida</taxon>
        <taxon>eudicotyledons</taxon>
        <taxon>Gunneridae</taxon>
        <taxon>Pentapetalae</taxon>
        <taxon>asterids</taxon>
        <taxon>campanulids</taxon>
        <taxon>Apiales</taxon>
        <taxon>Apiaceae</taxon>
        <taxon>Apioideae</taxon>
        <taxon>Scandiceae</taxon>
        <taxon>Daucinae</taxon>
        <taxon>Daucus</taxon>
        <taxon>Daucus sect. Daucus</taxon>
    </lineage>
</organism>
<name>A0A164W6V4_DAUCS</name>
<keyword evidence="3" id="KW-1185">Reference proteome</keyword>
<dbReference type="AlphaFoldDB" id="A0A164W6V4"/>
<accession>A0A164W6V4</accession>
<feature type="compositionally biased region" description="Polar residues" evidence="1">
    <location>
        <begin position="198"/>
        <end position="217"/>
    </location>
</feature>
<feature type="region of interest" description="Disordered" evidence="1">
    <location>
        <begin position="100"/>
        <end position="124"/>
    </location>
</feature>
<feature type="compositionally biased region" description="Acidic residues" evidence="1">
    <location>
        <begin position="267"/>
        <end position="288"/>
    </location>
</feature>
<evidence type="ECO:0000313" key="2">
    <source>
        <dbReference type="EMBL" id="WOH05616.1"/>
    </source>
</evidence>
<feature type="region of interest" description="Disordered" evidence="1">
    <location>
        <begin position="198"/>
        <end position="301"/>
    </location>
</feature>
<protein>
    <submittedName>
        <fullName evidence="2">Uncharacterized protein</fullName>
    </submittedName>
</protein>
<feature type="compositionally biased region" description="Basic and acidic residues" evidence="1">
    <location>
        <begin position="218"/>
        <end position="229"/>
    </location>
</feature>
<dbReference type="EMBL" id="CP093348">
    <property type="protein sequence ID" value="WOH05616.1"/>
    <property type="molecule type" value="Genomic_DNA"/>
</dbReference>
<reference evidence="2" key="2">
    <citation type="submission" date="2022-03" db="EMBL/GenBank/DDBJ databases">
        <title>Draft title - Genomic analysis of global carrot germplasm unveils the trajectory of domestication and the origin of high carotenoid orange carrot.</title>
        <authorList>
            <person name="Iorizzo M."/>
            <person name="Ellison S."/>
            <person name="Senalik D."/>
            <person name="Macko-Podgorni A."/>
            <person name="Grzebelus D."/>
            <person name="Bostan H."/>
            <person name="Rolling W."/>
            <person name="Curaba J."/>
            <person name="Simon P."/>
        </authorList>
    </citation>
    <scope>NUCLEOTIDE SEQUENCE</scope>
    <source>
        <tissue evidence="2">Leaf</tissue>
    </source>
</reference>
<dbReference type="Gramene" id="KZM91361">
    <property type="protein sequence ID" value="KZM91361"/>
    <property type="gene ID" value="DCAR_021274"/>
</dbReference>
<gene>
    <name evidence="2" type="ORF">DCAR_0625035</name>
</gene>
<evidence type="ECO:0000256" key="1">
    <source>
        <dbReference type="SAM" id="MobiDB-lite"/>
    </source>
</evidence>
<sequence length="324" mass="36206">MQTNLPFAVCFQGCLFLSSSVRFAIGSSFDQHFESSFLQHFEFEKHSGFIFNSAEEEDFIHLCTANYNHLKLENFPSLNSDASGSAAKRRRQLFYSNAENAQPDEGGFMSANNPASFVTPRRPSSLPSFQSSVFNINTNLSPNYPQPMSSFNNHSSSFTGTIFNMNAPRTPTERETLSDLTNQSYTQNGYSIKRNAQTSITHRPSPSNLTHHSLRSSAESRETCNDKRQVRMQSNTSKSRVNRIDTSGEGMPITRLFPDENGQSHETDEDVEMDPADDDALPEEDDTVYDGGVLYGSDSDVDETTFDEIGACPTEGIFLTLREK</sequence>
<evidence type="ECO:0000313" key="3">
    <source>
        <dbReference type="Proteomes" id="UP000077755"/>
    </source>
</evidence>
<proteinExistence type="predicted"/>
<dbReference type="Proteomes" id="UP000077755">
    <property type="component" value="Chromosome 6"/>
</dbReference>
<reference evidence="2" key="1">
    <citation type="journal article" date="2016" name="Nat. Genet.">
        <title>A high-quality carrot genome assembly provides new insights into carotenoid accumulation and asterid genome evolution.</title>
        <authorList>
            <person name="Iorizzo M."/>
            <person name="Ellison S."/>
            <person name="Senalik D."/>
            <person name="Zeng P."/>
            <person name="Satapoomin P."/>
            <person name="Huang J."/>
            <person name="Bowman M."/>
            <person name="Iovene M."/>
            <person name="Sanseverino W."/>
            <person name="Cavagnaro P."/>
            <person name="Yildiz M."/>
            <person name="Macko-Podgorni A."/>
            <person name="Moranska E."/>
            <person name="Grzebelus E."/>
            <person name="Grzebelus D."/>
            <person name="Ashrafi H."/>
            <person name="Zheng Z."/>
            <person name="Cheng S."/>
            <person name="Spooner D."/>
            <person name="Van Deynze A."/>
            <person name="Simon P."/>
        </authorList>
    </citation>
    <scope>NUCLEOTIDE SEQUENCE</scope>
    <source>
        <tissue evidence="2">Leaf</tissue>
    </source>
</reference>